<evidence type="ECO:0000313" key="2">
    <source>
        <dbReference type="Proteomes" id="UP000247416"/>
    </source>
</evidence>
<evidence type="ECO:0000313" key="1">
    <source>
        <dbReference type="EMBL" id="PYF04691.1"/>
    </source>
</evidence>
<keyword evidence="2" id="KW-1185">Reference proteome</keyword>
<sequence>MQAKLSFVILEKKSKKDVKQILLRECKNESGELDG</sequence>
<name>A0A318TIL4_9BACL</name>
<dbReference type="Proteomes" id="UP000247416">
    <property type="component" value="Unassembled WGS sequence"/>
</dbReference>
<dbReference type="AlphaFoldDB" id="A0A318TIL4"/>
<reference evidence="1 2" key="1">
    <citation type="submission" date="2018-06" db="EMBL/GenBank/DDBJ databases">
        <title>Genomic Encyclopedia of Archaeal and Bacterial Type Strains, Phase II (KMG-II): from individual species to whole genera.</title>
        <authorList>
            <person name="Goeker M."/>
        </authorList>
    </citation>
    <scope>NUCLEOTIDE SEQUENCE [LARGE SCALE GENOMIC DNA]</scope>
    <source>
        <strain evidence="1 2">KACC 16626</strain>
    </source>
</reference>
<accession>A0A318TIL4</accession>
<gene>
    <name evidence="1" type="ORF">BJ095_12128</name>
</gene>
<organism evidence="1 2">
    <name type="scientific">Ureibacillus chungkukjangi</name>
    <dbReference type="NCBI Taxonomy" id="1202712"/>
    <lineage>
        <taxon>Bacteria</taxon>
        <taxon>Bacillati</taxon>
        <taxon>Bacillota</taxon>
        <taxon>Bacilli</taxon>
        <taxon>Bacillales</taxon>
        <taxon>Caryophanaceae</taxon>
        <taxon>Ureibacillus</taxon>
    </lineage>
</organism>
<comment type="caution">
    <text evidence="1">The sequence shown here is derived from an EMBL/GenBank/DDBJ whole genome shotgun (WGS) entry which is preliminary data.</text>
</comment>
<proteinExistence type="predicted"/>
<protein>
    <submittedName>
        <fullName evidence="1">Uncharacterized protein</fullName>
    </submittedName>
</protein>
<dbReference type="EMBL" id="QJTJ01000021">
    <property type="protein sequence ID" value="PYF04691.1"/>
    <property type="molecule type" value="Genomic_DNA"/>
</dbReference>